<protein>
    <submittedName>
        <fullName evidence="1">Putative secreted protein</fullName>
    </submittedName>
</protein>
<dbReference type="EMBL" id="GEGO01004027">
    <property type="protein sequence ID" value="JAR91377.1"/>
    <property type="molecule type" value="Transcribed_RNA"/>
</dbReference>
<accession>A0A147BKQ9</accession>
<evidence type="ECO:0000313" key="1">
    <source>
        <dbReference type="EMBL" id="JAR91377.1"/>
    </source>
</evidence>
<name>A0A147BKQ9_IXORI</name>
<organism evidence="1">
    <name type="scientific">Ixodes ricinus</name>
    <name type="common">Common tick</name>
    <name type="synonym">Acarus ricinus</name>
    <dbReference type="NCBI Taxonomy" id="34613"/>
    <lineage>
        <taxon>Eukaryota</taxon>
        <taxon>Metazoa</taxon>
        <taxon>Ecdysozoa</taxon>
        <taxon>Arthropoda</taxon>
        <taxon>Chelicerata</taxon>
        <taxon>Arachnida</taxon>
        <taxon>Acari</taxon>
        <taxon>Parasitiformes</taxon>
        <taxon>Ixodida</taxon>
        <taxon>Ixodoidea</taxon>
        <taxon>Ixodidae</taxon>
        <taxon>Ixodinae</taxon>
        <taxon>Ixodes</taxon>
    </lineage>
</organism>
<reference evidence="1" key="1">
    <citation type="journal article" date="2018" name="PLoS Negl. Trop. Dis.">
        <title>Sialome diversity of ticks revealed by RNAseq of single tick salivary glands.</title>
        <authorList>
            <person name="Perner J."/>
            <person name="Kropackova S."/>
            <person name="Kopacek P."/>
            <person name="Ribeiro J.M."/>
        </authorList>
    </citation>
    <scope>NUCLEOTIDE SEQUENCE</scope>
    <source>
        <strain evidence="1">Siblings of single egg batch collected in Ceske Budejovice</strain>
        <tissue evidence="1">Salivary glands</tissue>
    </source>
</reference>
<sequence length="81" mass="8947">MKEPRSPRVGWTCTRAATWTAAWCRATCAPARTPWRWLWQACSACCRPTPGRRQSAGVRASMLRCTGRAPGPAEAPARFLS</sequence>
<dbReference type="AlphaFoldDB" id="A0A147BKQ9"/>
<proteinExistence type="predicted"/>